<name>A0A1W1BKN5_9ZZZZ</name>
<reference evidence="1" key="1">
    <citation type="submission" date="2016-10" db="EMBL/GenBank/DDBJ databases">
        <authorList>
            <person name="de Groot N.N."/>
        </authorList>
    </citation>
    <scope>NUCLEOTIDE SEQUENCE</scope>
</reference>
<gene>
    <name evidence="1" type="ORF">MNB_SM-4-322</name>
</gene>
<organism evidence="1">
    <name type="scientific">hydrothermal vent metagenome</name>
    <dbReference type="NCBI Taxonomy" id="652676"/>
    <lineage>
        <taxon>unclassified sequences</taxon>
        <taxon>metagenomes</taxon>
        <taxon>ecological metagenomes</taxon>
    </lineage>
</organism>
<protein>
    <submittedName>
        <fullName evidence="1">Phage repressor protein, putative</fullName>
    </submittedName>
</protein>
<dbReference type="AlphaFoldDB" id="A0A1W1BKN5"/>
<accession>A0A1W1BKN5</accession>
<sequence>MRDFRTIIVRLKIYLSNDIKRKVLDKDVSSILKINQARFATMKKRNVTPYEDILLFCESENLSCNDIFFD</sequence>
<evidence type="ECO:0000313" key="1">
    <source>
        <dbReference type="EMBL" id="SFV54100.1"/>
    </source>
</evidence>
<dbReference type="EMBL" id="FPHF01000027">
    <property type="protein sequence ID" value="SFV54100.1"/>
    <property type="molecule type" value="Genomic_DNA"/>
</dbReference>
<proteinExistence type="predicted"/>